<dbReference type="PANTHER" id="PTHR43124:SF3">
    <property type="entry name" value="CHLORAMPHENICOL EFFLUX PUMP RV0191"/>
    <property type="match status" value="1"/>
</dbReference>
<proteinExistence type="predicted"/>
<dbReference type="PROSITE" id="PS50850">
    <property type="entry name" value="MFS"/>
    <property type="match status" value="1"/>
</dbReference>
<dbReference type="Gene3D" id="1.20.1250.20">
    <property type="entry name" value="MFS general substrate transporter like domains"/>
    <property type="match status" value="1"/>
</dbReference>
<evidence type="ECO:0000256" key="6">
    <source>
        <dbReference type="SAM" id="MobiDB-lite"/>
    </source>
</evidence>
<keyword evidence="2" id="KW-1003">Cell membrane</keyword>
<evidence type="ECO:0000259" key="8">
    <source>
        <dbReference type="PROSITE" id="PS50850"/>
    </source>
</evidence>
<feature type="transmembrane region" description="Helical" evidence="7">
    <location>
        <begin position="274"/>
        <end position="291"/>
    </location>
</feature>
<dbReference type="InterPro" id="IPR011701">
    <property type="entry name" value="MFS"/>
</dbReference>
<reference evidence="9" key="1">
    <citation type="journal article" date="2014" name="Int. J. Syst. Evol. Microbiol.">
        <title>Complete genome sequence of Corynebacterium casei LMG S-19264T (=DSM 44701T), isolated from a smear-ripened cheese.</title>
        <authorList>
            <consortium name="US DOE Joint Genome Institute (JGI-PGF)"/>
            <person name="Walter F."/>
            <person name="Albersmeier A."/>
            <person name="Kalinowski J."/>
            <person name="Ruckert C."/>
        </authorList>
    </citation>
    <scope>NUCLEOTIDE SEQUENCE</scope>
    <source>
        <strain evidence="9">JCM 3302</strain>
    </source>
</reference>
<dbReference type="RefSeq" id="WP_189900402.1">
    <property type="nucleotide sequence ID" value="NZ_BNBC01000011.1"/>
</dbReference>
<comment type="caution">
    <text evidence="9">The sequence shown here is derived from an EMBL/GenBank/DDBJ whole genome shotgun (WGS) entry which is preliminary data.</text>
</comment>
<dbReference type="PANTHER" id="PTHR43124">
    <property type="entry name" value="PURINE EFFLUX PUMP PBUE"/>
    <property type="match status" value="1"/>
</dbReference>
<name>A0A918ZW38_9ACTN</name>
<keyword evidence="4 7" id="KW-1133">Transmembrane helix</keyword>
<dbReference type="InterPro" id="IPR020846">
    <property type="entry name" value="MFS_dom"/>
</dbReference>
<feature type="transmembrane region" description="Helical" evidence="7">
    <location>
        <begin position="105"/>
        <end position="126"/>
    </location>
</feature>
<evidence type="ECO:0000256" key="7">
    <source>
        <dbReference type="SAM" id="Phobius"/>
    </source>
</evidence>
<keyword evidence="3 7" id="KW-0812">Transmembrane</keyword>
<organism evidence="9 10">
    <name type="scientific">Streptomyces spiralis</name>
    <dbReference type="NCBI Taxonomy" id="66376"/>
    <lineage>
        <taxon>Bacteria</taxon>
        <taxon>Bacillati</taxon>
        <taxon>Actinomycetota</taxon>
        <taxon>Actinomycetes</taxon>
        <taxon>Kitasatosporales</taxon>
        <taxon>Streptomycetaceae</taxon>
        <taxon>Streptomyces</taxon>
    </lineage>
</organism>
<accession>A0A918ZW38</accession>
<protein>
    <submittedName>
        <fullName evidence="9">MFS transporter</fullName>
    </submittedName>
</protein>
<feature type="transmembrane region" description="Helical" evidence="7">
    <location>
        <begin position="303"/>
        <end position="323"/>
    </location>
</feature>
<feature type="transmembrane region" description="Helical" evidence="7">
    <location>
        <begin position="48"/>
        <end position="73"/>
    </location>
</feature>
<sequence length="414" mass="41110">MSDHPDTSTRLPFVVILLALGTFLMGTTELVIAGILPEIASDLGVGVSQAGLLITSFAIGMIVGSPTMAIATLRLPRRSTLVLALLVFAAGHAIAALSSSYTVVFVARALTALATGTFWAVASVVAAAAAPPAARSRALGVMMSGASLATVVGVPLGSWAGQSIGWRGTFWALAALAALAAVAIGRFVPAEEQRPTVSVRSEIAALGQGRLWLSMAVTALITGGAMAAFTYITPLLTDRAGIAASAVPLVLAGYGIGALVGANAGGRFGGHKPLTTIATAATTGTVVLLLLQTPLSHNPVTTIILVVLLGVVAMSVPPVVTALSVRFAGNAPTLAVAVTVSAFNAGIAAGSSIAASALDSSLGLTGPALVGTIMVALAGIPLSALAAIRATRTDTPEPAQSGADEADEKASETV</sequence>
<dbReference type="EMBL" id="BNBC01000011">
    <property type="protein sequence ID" value="GHE73357.1"/>
    <property type="molecule type" value="Genomic_DNA"/>
</dbReference>
<evidence type="ECO:0000313" key="9">
    <source>
        <dbReference type="EMBL" id="GHE73357.1"/>
    </source>
</evidence>
<feature type="transmembrane region" description="Helical" evidence="7">
    <location>
        <begin position="170"/>
        <end position="190"/>
    </location>
</feature>
<reference evidence="9" key="2">
    <citation type="submission" date="2020-09" db="EMBL/GenBank/DDBJ databases">
        <authorList>
            <person name="Sun Q."/>
            <person name="Ohkuma M."/>
        </authorList>
    </citation>
    <scope>NUCLEOTIDE SEQUENCE</scope>
    <source>
        <strain evidence="9">JCM 3302</strain>
    </source>
</reference>
<feature type="transmembrane region" description="Helical" evidence="7">
    <location>
        <begin position="364"/>
        <end position="388"/>
    </location>
</feature>
<evidence type="ECO:0000256" key="4">
    <source>
        <dbReference type="ARBA" id="ARBA00022989"/>
    </source>
</evidence>
<dbReference type="GO" id="GO:0005886">
    <property type="term" value="C:plasma membrane"/>
    <property type="evidence" value="ECO:0007669"/>
    <property type="project" value="UniProtKB-SubCell"/>
</dbReference>
<dbReference type="Proteomes" id="UP000641386">
    <property type="component" value="Unassembled WGS sequence"/>
</dbReference>
<gene>
    <name evidence="9" type="primary">araJ</name>
    <name evidence="9" type="ORF">GCM10014715_29650</name>
</gene>
<dbReference type="SUPFAM" id="SSF103473">
    <property type="entry name" value="MFS general substrate transporter"/>
    <property type="match status" value="1"/>
</dbReference>
<feature type="transmembrane region" description="Helical" evidence="7">
    <location>
        <begin position="80"/>
        <end position="99"/>
    </location>
</feature>
<feature type="domain" description="Major facilitator superfamily (MFS) profile" evidence="8">
    <location>
        <begin position="14"/>
        <end position="396"/>
    </location>
</feature>
<feature type="transmembrane region" description="Helical" evidence="7">
    <location>
        <begin position="211"/>
        <end position="234"/>
    </location>
</feature>
<feature type="transmembrane region" description="Helical" evidence="7">
    <location>
        <begin position="240"/>
        <end position="262"/>
    </location>
</feature>
<feature type="region of interest" description="Disordered" evidence="6">
    <location>
        <begin position="393"/>
        <end position="414"/>
    </location>
</feature>
<dbReference type="CDD" id="cd17324">
    <property type="entry name" value="MFS_NepI_like"/>
    <property type="match status" value="1"/>
</dbReference>
<feature type="transmembrane region" description="Helical" evidence="7">
    <location>
        <begin position="335"/>
        <end position="358"/>
    </location>
</feature>
<dbReference type="GO" id="GO:0022857">
    <property type="term" value="F:transmembrane transporter activity"/>
    <property type="evidence" value="ECO:0007669"/>
    <property type="project" value="InterPro"/>
</dbReference>
<feature type="transmembrane region" description="Helical" evidence="7">
    <location>
        <begin position="12"/>
        <end position="36"/>
    </location>
</feature>
<dbReference type="InterPro" id="IPR036259">
    <property type="entry name" value="MFS_trans_sf"/>
</dbReference>
<evidence type="ECO:0000256" key="5">
    <source>
        <dbReference type="ARBA" id="ARBA00023136"/>
    </source>
</evidence>
<dbReference type="InterPro" id="IPR050189">
    <property type="entry name" value="MFS_Efflux_Transporters"/>
</dbReference>
<evidence type="ECO:0000256" key="1">
    <source>
        <dbReference type="ARBA" id="ARBA00004651"/>
    </source>
</evidence>
<dbReference type="AlphaFoldDB" id="A0A918ZW38"/>
<keyword evidence="5 7" id="KW-0472">Membrane</keyword>
<evidence type="ECO:0000313" key="10">
    <source>
        <dbReference type="Proteomes" id="UP000641386"/>
    </source>
</evidence>
<evidence type="ECO:0000256" key="3">
    <source>
        <dbReference type="ARBA" id="ARBA00022692"/>
    </source>
</evidence>
<keyword evidence="10" id="KW-1185">Reference proteome</keyword>
<evidence type="ECO:0000256" key="2">
    <source>
        <dbReference type="ARBA" id="ARBA00022475"/>
    </source>
</evidence>
<comment type="subcellular location">
    <subcellularLocation>
        <location evidence="1">Cell membrane</location>
        <topology evidence="1">Multi-pass membrane protein</topology>
    </subcellularLocation>
</comment>
<dbReference type="Pfam" id="PF07690">
    <property type="entry name" value="MFS_1"/>
    <property type="match status" value="1"/>
</dbReference>
<feature type="transmembrane region" description="Helical" evidence="7">
    <location>
        <begin position="138"/>
        <end position="158"/>
    </location>
</feature>